<evidence type="ECO:0000313" key="4">
    <source>
        <dbReference type="Proteomes" id="UP000789739"/>
    </source>
</evidence>
<evidence type="ECO:0000313" key="3">
    <source>
        <dbReference type="EMBL" id="CAG8545210.1"/>
    </source>
</evidence>
<sequence>MDVPLNRQLTPVGTVKTLFLIIAFLTLTLALYFFVYVQLDHTTTSEYHINKMDTITLPFVSYVRLGFQFFVFGALALMFAHNFVISVFYFKARQSTFSNILKIIFNFAGCLRHCFGFSSGMLGTYVSLAACKGVLYPATLAEFTFLSSLALFILWRLRQIENKSYDLAIGGFLFFARVAVQLTQVVLSVPVVKQSPSAPEIQLCFLNIEAKVERALFYTYQAIDVVIDIYVTLRLIYILNKANNNAKHVTPNMRRPYKRSLFTAVMYWNFLRLFAAFLHYAVNLSGVITDQENPFNFWTYQFFALALLSYTITADAEVVRTIEGRPVNSNKGSGYSSSSGTAKASKTYHSGSQSPRAPSYKGQVISFKDDDDYLQSQPAQLNSSRQQAVYEDVSGQKVGVSMKRASFFEWASAVIGVRRNDPDEDEQYDNTRNDRDVEKAETNDAVEVILDERPTSEERIAEEIETNAENFDPERRLSGDQRRSSTFSGDTVTNGTTENNPVVHAL</sequence>
<evidence type="ECO:0000256" key="1">
    <source>
        <dbReference type="SAM" id="MobiDB-lite"/>
    </source>
</evidence>
<feature type="region of interest" description="Disordered" evidence="1">
    <location>
        <begin position="421"/>
        <end position="446"/>
    </location>
</feature>
<feature type="compositionally biased region" description="Basic and acidic residues" evidence="1">
    <location>
        <begin position="429"/>
        <end position="442"/>
    </location>
</feature>
<proteinExistence type="predicted"/>
<feature type="compositionally biased region" description="Polar residues" evidence="1">
    <location>
        <begin position="484"/>
        <end position="500"/>
    </location>
</feature>
<dbReference type="Proteomes" id="UP000789739">
    <property type="component" value="Unassembled WGS sequence"/>
</dbReference>
<organism evidence="3 4">
    <name type="scientific">Paraglomus brasilianum</name>
    <dbReference type="NCBI Taxonomy" id="144538"/>
    <lineage>
        <taxon>Eukaryota</taxon>
        <taxon>Fungi</taxon>
        <taxon>Fungi incertae sedis</taxon>
        <taxon>Mucoromycota</taxon>
        <taxon>Glomeromycotina</taxon>
        <taxon>Glomeromycetes</taxon>
        <taxon>Paraglomerales</taxon>
        <taxon>Paraglomeraceae</taxon>
        <taxon>Paraglomus</taxon>
    </lineage>
</organism>
<gene>
    <name evidence="3" type="ORF">PBRASI_LOCUS4796</name>
</gene>
<feature type="compositionally biased region" description="Basic and acidic residues" evidence="1">
    <location>
        <begin position="472"/>
        <end position="483"/>
    </location>
</feature>
<feature type="region of interest" description="Disordered" evidence="1">
    <location>
        <begin position="463"/>
        <end position="506"/>
    </location>
</feature>
<feature type="transmembrane region" description="Helical" evidence="2">
    <location>
        <begin position="134"/>
        <end position="155"/>
    </location>
</feature>
<feature type="transmembrane region" description="Helical" evidence="2">
    <location>
        <begin position="67"/>
        <end position="91"/>
    </location>
</feature>
<dbReference type="OrthoDB" id="2416917at2759"/>
<name>A0A9N9AZC0_9GLOM</name>
<feature type="transmembrane region" description="Helical" evidence="2">
    <location>
        <begin position="103"/>
        <end position="128"/>
    </location>
</feature>
<accession>A0A9N9AZC0</accession>
<feature type="transmembrane region" description="Helical" evidence="2">
    <location>
        <begin position="17"/>
        <end position="37"/>
    </location>
</feature>
<dbReference type="AlphaFoldDB" id="A0A9N9AZC0"/>
<feature type="transmembrane region" description="Helical" evidence="2">
    <location>
        <begin position="260"/>
        <end position="282"/>
    </location>
</feature>
<protein>
    <submittedName>
        <fullName evidence="3">3927_t:CDS:1</fullName>
    </submittedName>
</protein>
<evidence type="ECO:0000256" key="2">
    <source>
        <dbReference type="SAM" id="Phobius"/>
    </source>
</evidence>
<keyword evidence="2" id="KW-1133">Transmembrane helix</keyword>
<reference evidence="3" key="1">
    <citation type="submission" date="2021-06" db="EMBL/GenBank/DDBJ databases">
        <authorList>
            <person name="Kallberg Y."/>
            <person name="Tangrot J."/>
            <person name="Rosling A."/>
        </authorList>
    </citation>
    <scope>NUCLEOTIDE SEQUENCE</scope>
    <source>
        <strain evidence="3">BR232B</strain>
    </source>
</reference>
<keyword evidence="4" id="KW-1185">Reference proteome</keyword>
<feature type="transmembrane region" description="Helical" evidence="2">
    <location>
        <begin position="297"/>
        <end position="316"/>
    </location>
</feature>
<feature type="region of interest" description="Disordered" evidence="1">
    <location>
        <begin position="329"/>
        <end position="360"/>
    </location>
</feature>
<keyword evidence="2" id="KW-0472">Membrane</keyword>
<keyword evidence="2" id="KW-0812">Transmembrane</keyword>
<feature type="transmembrane region" description="Helical" evidence="2">
    <location>
        <begin position="167"/>
        <end position="187"/>
    </location>
</feature>
<dbReference type="EMBL" id="CAJVPI010000520">
    <property type="protein sequence ID" value="CAG8545210.1"/>
    <property type="molecule type" value="Genomic_DNA"/>
</dbReference>
<feature type="compositionally biased region" description="Low complexity" evidence="1">
    <location>
        <begin position="329"/>
        <end position="348"/>
    </location>
</feature>
<comment type="caution">
    <text evidence="3">The sequence shown here is derived from an EMBL/GenBank/DDBJ whole genome shotgun (WGS) entry which is preliminary data.</text>
</comment>
<feature type="transmembrane region" description="Helical" evidence="2">
    <location>
        <begin position="215"/>
        <end position="239"/>
    </location>
</feature>